<protein>
    <submittedName>
        <fullName evidence="3">Uncharacterized protein</fullName>
    </submittedName>
</protein>
<feature type="compositionally biased region" description="Basic and acidic residues" evidence="1">
    <location>
        <begin position="992"/>
        <end position="1017"/>
    </location>
</feature>
<proteinExistence type="predicted"/>
<evidence type="ECO:0000313" key="3">
    <source>
        <dbReference type="EMBL" id="KIR49464.1"/>
    </source>
</evidence>
<feature type="transmembrane region" description="Helical" evidence="2">
    <location>
        <begin position="88"/>
        <end position="110"/>
    </location>
</feature>
<keyword evidence="2" id="KW-0472">Membrane</keyword>
<feature type="region of interest" description="Disordered" evidence="1">
    <location>
        <begin position="443"/>
        <end position="467"/>
    </location>
</feature>
<evidence type="ECO:0000256" key="2">
    <source>
        <dbReference type="SAM" id="Phobius"/>
    </source>
</evidence>
<reference evidence="3" key="1">
    <citation type="submission" date="2015-01" db="EMBL/GenBank/DDBJ databases">
        <title>The Genome Sequence of Cryptococcus gattii CA1280.</title>
        <authorList>
            <consortium name="The Broad Institute Genomics Platform"/>
            <person name="Cuomo C."/>
            <person name="Litvintseva A."/>
            <person name="Chen Y."/>
            <person name="Heitman J."/>
            <person name="Sun S."/>
            <person name="Springer D."/>
            <person name="Dromer F."/>
            <person name="Young S."/>
            <person name="Zeng Q."/>
            <person name="Gargeya S."/>
            <person name="Abouelleil A."/>
            <person name="Alvarado L."/>
            <person name="Chapman S.B."/>
            <person name="Gainer-Dewar J."/>
            <person name="Goldberg J."/>
            <person name="Griggs A."/>
            <person name="Gujja S."/>
            <person name="Hansen M."/>
            <person name="Howarth C."/>
            <person name="Imamovic A."/>
            <person name="Larimer J."/>
            <person name="Murphy C."/>
            <person name="Naylor J."/>
            <person name="Pearson M."/>
            <person name="Priest M."/>
            <person name="Roberts A."/>
            <person name="Saif S."/>
            <person name="Shea T."/>
            <person name="Sykes S."/>
            <person name="Wortman J."/>
            <person name="Nusbaum C."/>
            <person name="Birren B."/>
        </authorList>
    </citation>
    <scope>NUCLEOTIDE SEQUENCE [LARGE SCALE GENOMIC DNA]</scope>
    <source>
        <strain evidence="3">CA1280</strain>
    </source>
</reference>
<dbReference type="EMBL" id="KN847975">
    <property type="protein sequence ID" value="KIR49464.1"/>
    <property type="molecule type" value="Genomic_DNA"/>
</dbReference>
<feature type="region of interest" description="Disordered" evidence="1">
    <location>
        <begin position="1"/>
        <end position="57"/>
    </location>
</feature>
<organism evidence="3">
    <name type="scientific">Cryptococcus bacillisporus CA1280</name>
    <dbReference type="NCBI Taxonomy" id="1296109"/>
    <lineage>
        <taxon>Eukaryota</taxon>
        <taxon>Fungi</taxon>
        <taxon>Dikarya</taxon>
        <taxon>Basidiomycota</taxon>
        <taxon>Agaricomycotina</taxon>
        <taxon>Tremellomycetes</taxon>
        <taxon>Tremellales</taxon>
        <taxon>Cryptococcaceae</taxon>
        <taxon>Cryptococcus</taxon>
        <taxon>Cryptococcus gattii species complex</taxon>
    </lineage>
</organism>
<dbReference type="OrthoDB" id="3260408at2759"/>
<name>A0A0D0VSM4_CRYGA</name>
<gene>
    <name evidence="3" type="ORF">I312_01619</name>
</gene>
<evidence type="ECO:0000256" key="1">
    <source>
        <dbReference type="SAM" id="MobiDB-lite"/>
    </source>
</evidence>
<dbReference type="HOGENOM" id="CLU_008051_0_0_1"/>
<feature type="compositionally biased region" description="Polar residues" evidence="1">
    <location>
        <begin position="46"/>
        <end position="57"/>
    </location>
</feature>
<sequence>MSKSKPRASEPPPLGERTPSGIPPTTRKTSQPNLSAPSTPKFYDGPTTSRSASSQNVNQKLTVAANKTAAVAKTLPSKTVTTTKRYPWGIFSLISTIPFLIILSLASTVLCPPPGPPSALNKFVLSPLGYPEHQSHPVLCYPANVYHREVLQPYIYPVLDDLHTKVTTSAPYVDYVEPASRRVNQIGVKAWNGPIKPVVNRIRRGVRRFYLTFIQPHIPYFRAKYHTFTDPYTARISAFASPYVAKVSVYANQTRDLAVKFYQYAVRHPFTGHAGRYAHKGYVISSEKGNQVYQWSKPHAIRATVEAKRVATQILGPKAVKALEVGAQYIGKTWKLFKNHVCAQYRVYLQPHVGPYVDKASAFLAPYYALYHKHIHTPYVQPAYQALFPQAPEKPKSFLGMLADWLPVTSLTAAESRGGMDGYFGDAEKSKREGIREKPKVVKTDTKAEPKVKAKSEPKKVKEEVNEKPFDRKELDRTVKDLKNKINEEGKKGEAQVKKEIQGLQRDVLNEQLPEFATNMRAEIDREVEYVLRGLDKLYTQSTSLTRDQVKMSSDKSDSRVRKTVEKIQKRLDLKKGRVYDERKPVVKNQSDKLDAILGNDYQALAAKMSASDEFTVKDWDKYHEVRKVADSWKEKYAKIPEDPALAKPFAELRLELDDIHEAFRTRIGILKRTALDRIEAREAIEASKKKEKEKKPEPGKVSVLPVAGEAGAAAADVAGAAGIIGKGKEQVMSALSAASGETIVTGIVEQAKSNIDSILSVANSNVHDAARTVIKAAGGTPTPESPREHAESVYNAASVAAASVISAASSSLHEATKSVSKAVGATPSPESPKEHIESVYSAVQEGLQSLAGAASAVVHDATRSASLAIGATPTPESLGETVESVIAAANSAVHDASRVVVSAVGGTPTPESPAEHVRSAYQAATDSAASIASVISESAASVATDASASVHSATRSASSLLGATPTPETAGEYAEDVKARAASARQAAESLVRKHAEQIKRDLGRDGKKMEEYSHGHEHKSRKGTKDEL</sequence>
<feature type="compositionally biased region" description="Polar residues" evidence="1">
    <location>
        <begin position="26"/>
        <end position="38"/>
    </location>
</feature>
<accession>A0A0D0VSM4</accession>
<keyword evidence="2" id="KW-1133">Transmembrane helix</keyword>
<keyword evidence="2" id="KW-0812">Transmembrane</keyword>
<feature type="region of interest" description="Disordered" evidence="1">
    <location>
        <begin position="989"/>
        <end position="1030"/>
    </location>
</feature>
<dbReference type="AlphaFoldDB" id="A0A0D0VSM4"/>